<dbReference type="Gene3D" id="3.40.50.300">
    <property type="entry name" value="P-loop containing nucleotide triphosphate hydrolases"/>
    <property type="match status" value="2"/>
</dbReference>
<proteinExistence type="inferred from homology"/>
<dbReference type="SMART" id="SM01178">
    <property type="entry name" value="DUF4217"/>
    <property type="match status" value="1"/>
</dbReference>
<comment type="function">
    <text evidence="7">RNA helicase.</text>
</comment>
<dbReference type="InterPro" id="IPR000629">
    <property type="entry name" value="RNA-helicase_DEAD-box_CS"/>
</dbReference>
<feature type="region of interest" description="Disordered" evidence="8">
    <location>
        <begin position="780"/>
        <end position="907"/>
    </location>
</feature>
<evidence type="ECO:0000256" key="5">
    <source>
        <dbReference type="ARBA" id="ARBA00022884"/>
    </source>
</evidence>
<comment type="catalytic activity">
    <reaction evidence="7">
        <text>ATP + H2O = ADP + phosphate + H(+)</text>
        <dbReference type="Rhea" id="RHEA:13065"/>
        <dbReference type="ChEBI" id="CHEBI:15377"/>
        <dbReference type="ChEBI" id="CHEBI:15378"/>
        <dbReference type="ChEBI" id="CHEBI:30616"/>
        <dbReference type="ChEBI" id="CHEBI:43474"/>
        <dbReference type="ChEBI" id="CHEBI:456216"/>
        <dbReference type="EC" id="3.6.4.13"/>
    </reaction>
</comment>
<dbReference type="InterPro" id="IPR011545">
    <property type="entry name" value="DEAD/DEAH_box_helicase_dom"/>
</dbReference>
<dbReference type="InterPro" id="IPR025313">
    <property type="entry name" value="SPB4-like_CTE"/>
</dbReference>
<evidence type="ECO:0000256" key="3">
    <source>
        <dbReference type="ARBA" id="ARBA00022806"/>
    </source>
</evidence>
<dbReference type="GO" id="GO:0016887">
    <property type="term" value="F:ATP hydrolysis activity"/>
    <property type="evidence" value="ECO:0007669"/>
    <property type="project" value="RHEA"/>
</dbReference>
<dbReference type="PROSITE" id="PS51192">
    <property type="entry name" value="HELICASE_ATP_BIND_1"/>
    <property type="match status" value="1"/>
</dbReference>
<feature type="domain" description="Helicase C-terminal" evidence="10">
    <location>
        <begin position="307"/>
        <end position="460"/>
    </location>
</feature>
<dbReference type="EC" id="3.6.4.13" evidence="7"/>
<dbReference type="EMBL" id="FNXT01001279">
    <property type="protein sequence ID" value="SZX77254.1"/>
    <property type="molecule type" value="Genomic_DNA"/>
</dbReference>
<feature type="compositionally biased region" description="Basic and acidic residues" evidence="8">
    <location>
        <begin position="28"/>
        <end position="44"/>
    </location>
</feature>
<feature type="compositionally biased region" description="Low complexity" evidence="8">
    <location>
        <begin position="840"/>
        <end position="907"/>
    </location>
</feature>
<feature type="region of interest" description="Disordered" evidence="8">
    <location>
        <begin position="1"/>
        <end position="44"/>
    </location>
</feature>
<feature type="compositionally biased region" description="Low complexity" evidence="8">
    <location>
        <begin position="813"/>
        <end position="833"/>
    </location>
</feature>
<keyword evidence="3 7" id="KW-0347">Helicase</keyword>
<dbReference type="InterPro" id="IPR027417">
    <property type="entry name" value="P-loop_NTPase"/>
</dbReference>
<dbReference type="InterPro" id="IPR014014">
    <property type="entry name" value="RNA_helicase_DEAD_Q_motif"/>
</dbReference>
<keyword evidence="5 7" id="KW-0694">RNA-binding</keyword>
<keyword evidence="13" id="KW-1185">Reference proteome</keyword>
<dbReference type="STRING" id="3088.A0A383WJF3"/>
<organism evidence="12 13">
    <name type="scientific">Tetradesmus obliquus</name>
    <name type="common">Green alga</name>
    <name type="synonym">Acutodesmus obliquus</name>
    <dbReference type="NCBI Taxonomy" id="3088"/>
    <lineage>
        <taxon>Eukaryota</taxon>
        <taxon>Viridiplantae</taxon>
        <taxon>Chlorophyta</taxon>
        <taxon>core chlorophytes</taxon>
        <taxon>Chlorophyceae</taxon>
        <taxon>CS clade</taxon>
        <taxon>Sphaeropleales</taxon>
        <taxon>Scenedesmaceae</taxon>
        <taxon>Tetradesmus</taxon>
    </lineage>
</organism>
<protein>
    <recommendedName>
        <fullName evidence="7">ATP-dependent RNA helicase</fullName>
        <ecNumber evidence="7">3.6.4.13</ecNumber>
    </recommendedName>
</protein>
<evidence type="ECO:0000313" key="12">
    <source>
        <dbReference type="EMBL" id="SZX77254.1"/>
    </source>
</evidence>
<dbReference type="SMART" id="SM00487">
    <property type="entry name" value="DEXDc"/>
    <property type="match status" value="1"/>
</dbReference>
<evidence type="ECO:0000259" key="11">
    <source>
        <dbReference type="PROSITE" id="PS51195"/>
    </source>
</evidence>
<dbReference type="Proteomes" id="UP000256970">
    <property type="component" value="Unassembled WGS sequence"/>
</dbReference>
<dbReference type="GO" id="GO:0005524">
    <property type="term" value="F:ATP binding"/>
    <property type="evidence" value="ECO:0007669"/>
    <property type="project" value="UniProtKB-UniRule"/>
</dbReference>
<feature type="region of interest" description="Disordered" evidence="8">
    <location>
        <begin position="556"/>
        <end position="641"/>
    </location>
</feature>
<dbReference type="PROSITE" id="PS00039">
    <property type="entry name" value="DEAD_ATP_HELICASE"/>
    <property type="match status" value="1"/>
</dbReference>
<dbReference type="CDD" id="cd17941">
    <property type="entry name" value="DEADc_DDX10"/>
    <property type="match status" value="1"/>
</dbReference>
<feature type="domain" description="Helicase ATP-binding" evidence="9">
    <location>
        <begin position="106"/>
        <end position="281"/>
    </location>
</feature>
<dbReference type="InterPro" id="IPR001650">
    <property type="entry name" value="Helicase_C-like"/>
</dbReference>
<reference evidence="12 13" key="1">
    <citation type="submission" date="2016-10" db="EMBL/GenBank/DDBJ databases">
        <authorList>
            <person name="Cai Z."/>
        </authorList>
    </citation>
    <scope>NUCLEOTIDE SEQUENCE [LARGE SCALE GENOMIC DNA]</scope>
</reference>
<evidence type="ECO:0000256" key="4">
    <source>
        <dbReference type="ARBA" id="ARBA00022840"/>
    </source>
</evidence>
<evidence type="ECO:0000256" key="6">
    <source>
        <dbReference type="PROSITE-ProRule" id="PRU00552"/>
    </source>
</evidence>
<dbReference type="SMART" id="SM00490">
    <property type="entry name" value="HELICc"/>
    <property type="match status" value="1"/>
</dbReference>
<gene>
    <name evidence="12" type="ORF">BQ4739_LOCUS17614</name>
</gene>
<evidence type="ECO:0000313" key="13">
    <source>
        <dbReference type="Proteomes" id="UP000256970"/>
    </source>
</evidence>
<evidence type="ECO:0000259" key="10">
    <source>
        <dbReference type="PROSITE" id="PS51194"/>
    </source>
</evidence>
<comment type="domain">
    <text evidence="7">The Q motif is unique to and characteristic of the DEAD box family of RNA helicases and controls ATP binding and hydrolysis.</text>
</comment>
<evidence type="ECO:0000256" key="2">
    <source>
        <dbReference type="ARBA" id="ARBA00022801"/>
    </source>
</evidence>
<dbReference type="Pfam" id="PF00270">
    <property type="entry name" value="DEAD"/>
    <property type="match status" value="1"/>
</dbReference>
<dbReference type="GO" id="GO:0003723">
    <property type="term" value="F:RNA binding"/>
    <property type="evidence" value="ECO:0007669"/>
    <property type="project" value="UniProtKB-UniRule"/>
</dbReference>
<sequence length="933" mass="99364">MATQGGVSKRKAREEKRRAQLKARNRQQKRESTKTAQETREVSELCKTIEEGAPAPGSNPLSLEQAAAGSYAGARTFEELPLSKYSKAALKEAGYVNLTAIQRAALPHALAGRDILGAAKTGSGKTLCFLVPLVEKLYRQAWTRLDGLGALVLTPTRELAMQIFEELVKVGKRHDMSAGLLIGGKAVQEEATRVNAMNILVATPGRLLQHMDETPGFETHALQLLVLDEADRILDMGFAATLDAIIANLPTEGRQTLLFSATQTKSVRDLARLSLQQPEYLAVHSEAAAPTPLKLRQAYMVVGLGQKMDVLWGFIKSHLTSKTIVFLSTCKQVRFVYEAFRKLRPGTPLRCLHGAMKQGKRLGVFEAFNAPNASGGGGVLFATDIAARGLDFPDVDWVLQADCPEDVAAYIHRVGRTARYTASGRSLLLLLPSERDAMLSQLAEAKVPLQQLRHNPHKVTPIGPSLSALLSKNVELKAFAQSGLVSYCRSVYLQPNKAVFDAAALPLEEYAESLGLLAAPQLKFMRRVGKKVVEEVVVGASGDAAAAAAAAAGAASNKQQQLGKRKRQEQQQQQQPPADDTNGDQAGGGGSSSNLESEDEGPSQQQQQAAVDDPSSSRNKRKQPDQPAAAAAAAGDADDDFLTIKQRDVFDVASDDDEQQQQQLLPPEALAAAAAAAAKPKKRKKQRIKLGAVSGQRTVFDDEGQQLDPLALLATEGFGSGEGTGDAAAAAAAAADGDGLHVVAGAAGDRFERAAKLMAARDRADKKALAALRKQAKLEKKIKRKAAAQGEEAPIAMLGGGSDDGYSSDDDAAGGYSSSDDEGPAAAAEPDVAYLGMARKSAAAGQQQQQQQQPAKAKQQQKKQQQQQQQQQEPTAEQEAAAPAKAKQQQQQQQQPSKKAPAAASLAEQEALALQLLTSQPWCITNGAVSTRL</sequence>
<dbReference type="Pfam" id="PF13959">
    <property type="entry name" value="CTE_SPB4"/>
    <property type="match status" value="1"/>
</dbReference>
<dbReference type="SUPFAM" id="SSF52540">
    <property type="entry name" value="P-loop containing nucleoside triphosphate hydrolases"/>
    <property type="match status" value="2"/>
</dbReference>
<dbReference type="Pfam" id="PF00271">
    <property type="entry name" value="Helicase_C"/>
    <property type="match status" value="1"/>
</dbReference>
<dbReference type="PROSITE" id="PS51195">
    <property type="entry name" value="Q_MOTIF"/>
    <property type="match status" value="1"/>
</dbReference>
<comment type="similarity">
    <text evidence="7">Belongs to the DEAD box helicase family.</text>
</comment>
<dbReference type="CDD" id="cd18787">
    <property type="entry name" value="SF2_C_DEAD"/>
    <property type="match status" value="1"/>
</dbReference>
<dbReference type="InterPro" id="IPR014001">
    <property type="entry name" value="Helicase_ATP-bd"/>
</dbReference>
<evidence type="ECO:0000256" key="7">
    <source>
        <dbReference type="RuleBase" id="RU365068"/>
    </source>
</evidence>
<name>A0A383WJF3_TETOB</name>
<keyword evidence="4 7" id="KW-0067">ATP-binding</keyword>
<feature type="domain" description="DEAD-box RNA helicase Q" evidence="11">
    <location>
        <begin position="75"/>
        <end position="103"/>
    </location>
</feature>
<dbReference type="AlphaFoldDB" id="A0A383WJF3"/>
<dbReference type="PROSITE" id="PS51194">
    <property type="entry name" value="HELICASE_CTER"/>
    <property type="match status" value="1"/>
</dbReference>
<evidence type="ECO:0000256" key="8">
    <source>
        <dbReference type="SAM" id="MobiDB-lite"/>
    </source>
</evidence>
<evidence type="ECO:0000259" key="9">
    <source>
        <dbReference type="PROSITE" id="PS51192"/>
    </source>
</evidence>
<evidence type="ECO:0000256" key="1">
    <source>
        <dbReference type="ARBA" id="ARBA00022741"/>
    </source>
</evidence>
<accession>A0A383WJF3</accession>
<keyword evidence="2 7" id="KW-0378">Hydrolase</keyword>
<feature type="compositionally biased region" description="Polar residues" evidence="8">
    <location>
        <begin position="602"/>
        <end position="617"/>
    </location>
</feature>
<dbReference type="GO" id="GO:0003724">
    <property type="term" value="F:RNA helicase activity"/>
    <property type="evidence" value="ECO:0007669"/>
    <property type="project" value="UniProtKB-EC"/>
</dbReference>
<feature type="short sequence motif" description="Q motif" evidence="6">
    <location>
        <begin position="75"/>
        <end position="103"/>
    </location>
</feature>
<keyword evidence="1 7" id="KW-0547">Nucleotide-binding</keyword>
<dbReference type="PANTHER" id="PTHR24031">
    <property type="entry name" value="RNA HELICASE"/>
    <property type="match status" value="1"/>
</dbReference>